<protein>
    <submittedName>
        <fullName evidence="1">Uncharacterized protein</fullName>
    </submittedName>
</protein>
<keyword evidence="2" id="KW-1185">Reference proteome</keyword>
<sequence length="229" mass="25233">MEVDQLLHSFCSGVAFIVILIQINNGVIKLNSPDAISNFNNVVCTELNIKWSDQMQQIVGLECVFGEGEVAITQQRLTYSILEAFQQLTTFSSASGNPGTKSCFFSGSIPDLAFVVNYLTCHSMGPTAEHWEMMDHVVGYLLKTRNQGIQICLGNLSLSLWSNVGWGGDLKFLQEGFIIKLGNAPVLWGLKGKSVLALSTCAAKYVALSDSTQNLEKETGWRFHQIDFL</sequence>
<dbReference type="PANTHER" id="PTHR11439">
    <property type="entry name" value="GAG-POL-RELATED RETROTRANSPOSON"/>
    <property type="match status" value="1"/>
</dbReference>
<dbReference type="AlphaFoldDB" id="A0A9Q3JA79"/>
<evidence type="ECO:0000313" key="2">
    <source>
        <dbReference type="Proteomes" id="UP000765509"/>
    </source>
</evidence>
<dbReference type="Proteomes" id="UP000765509">
    <property type="component" value="Unassembled WGS sequence"/>
</dbReference>
<dbReference type="OrthoDB" id="3344688at2759"/>
<name>A0A9Q3JA79_9BASI</name>
<proteinExistence type="predicted"/>
<dbReference type="PANTHER" id="PTHR11439:SF483">
    <property type="entry name" value="PEPTIDE SYNTHASE GLIP-LIKE, PUTATIVE (AFU_ORTHOLOGUE AFUA_3G12920)-RELATED"/>
    <property type="match status" value="1"/>
</dbReference>
<organism evidence="1 2">
    <name type="scientific">Austropuccinia psidii MF-1</name>
    <dbReference type="NCBI Taxonomy" id="1389203"/>
    <lineage>
        <taxon>Eukaryota</taxon>
        <taxon>Fungi</taxon>
        <taxon>Dikarya</taxon>
        <taxon>Basidiomycota</taxon>
        <taxon>Pucciniomycotina</taxon>
        <taxon>Pucciniomycetes</taxon>
        <taxon>Pucciniales</taxon>
        <taxon>Sphaerophragmiaceae</taxon>
        <taxon>Austropuccinia</taxon>
    </lineage>
</organism>
<dbReference type="EMBL" id="AVOT02066951">
    <property type="protein sequence ID" value="MBW0558627.1"/>
    <property type="molecule type" value="Genomic_DNA"/>
</dbReference>
<reference evidence="1" key="1">
    <citation type="submission" date="2021-03" db="EMBL/GenBank/DDBJ databases">
        <title>Draft genome sequence of rust myrtle Austropuccinia psidii MF-1, a brazilian biotype.</title>
        <authorList>
            <person name="Quecine M.C."/>
            <person name="Pachon D.M.R."/>
            <person name="Bonatelli M.L."/>
            <person name="Correr F.H."/>
            <person name="Franceschini L.M."/>
            <person name="Leite T.F."/>
            <person name="Margarido G.R.A."/>
            <person name="Almeida C.A."/>
            <person name="Ferrarezi J.A."/>
            <person name="Labate C.A."/>
        </authorList>
    </citation>
    <scope>NUCLEOTIDE SEQUENCE</scope>
    <source>
        <strain evidence="1">MF-1</strain>
    </source>
</reference>
<comment type="caution">
    <text evidence="1">The sequence shown here is derived from an EMBL/GenBank/DDBJ whole genome shotgun (WGS) entry which is preliminary data.</text>
</comment>
<evidence type="ECO:0000313" key="1">
    <source>
        <dbReference type="EMBL" id="MBW0558627.1"/>
    </source>
</evidence>
<gene>
    <name evidence="1" type="ORF">O181_098342</name>
</gene>
<accession>A0A9Q3JA79</accession>